<sequence length="940" mass="100363">MDAGNHDYVATPVALRELPERPAGLAGRGDELDAVLAALAPGPHQTQTEGGLVCAPPGMGTSSLLLAAGHEALRRGWYHRAVYVDATGPTRVEPARLLDAVLRALDVPPAHIGTSLAERFGLYRTELGVAADLGQPVLVVVDQLTDVEQLGNLLPGPGGNCLLASASGPVPGTPTARVRQHYLDPLSVEDRERVLQAALRIAGTDDVRIATDSAGRRALAQACGGSPLAVRIAAALLEVETGTGPADIADELAERVAAWEETTVPAAAVAPTLDSDPTADSHVHRDCVLTGSDRSWPAREPELRACLSAACARLAADQAEALHMIARAPGVAISTRAVAALDGRSHGEILPLLRELARLHLVQPQQSGWLTMHPRVRSFARTQLGGVSDRRWAQAEGRLLRYYTRAAREAAVRSASGGGPAGMGAAPTDAPETTAQHAEEARAWLAAERRTLVAATLRARDTGHTDVAVQLPGHLARFLDDNRYVEDWVTIAEIASSSAVAAGEPRDVATALNHYAAALARASRTSEAITAYERACALLGELDLPTQEAWSRERLGAALLRTKEAERAAEELERSRELYQERGERFRQAACADRLGVALTRAQRTPEAVTAHREASDLFAELDRPANEAGARDRLGTALLRCGSAGAAVDHLRRARELYRTLGDATNESAVGERLGTALWRGASAADAATVLEETCTHYRTAGAGYREAVTRDRLGRVYTSMEYFERAMQAHRRACTLFAELGEAGREAAAQDRLGYVCSRLGHYDTAISAYQRAQHLFRELGDSPAVAACSNRLGSVLLTAHQYPEALAAHEVALAHLSVEREEPHRAVAAHGRGLALHHLGRRDEAIAAMEDARRGYAAVGDHAGAERAEESLRQLRQVIPQSWPTHTQDPGPCWSVARATFRAGRSCFSGGCPPCPRVGILPMRISGPCVGRETAGD</sequence>
<proteinExistence type="predicted"/>
<dbReference type="InterPro" id="IPR019734">
    <property type="entry name" value="TPR_rpt"/>
</dbReference>
<reference evidence="4" key="1">
    <citation type="submission" date="2023-07" db="EMBL/GenBank/DDBJ databases">
        <title>Novel species in the genus Lipingzhangella isolated from Sambhar Salt Lake.</title>
        <authorList>
            <person name="Jiya N."/>
            <person name="Kajale S."/>
            <person name="Sharma A."/>
        </authorList>
    </citation>
    <scope>NUCLEOTIDE SEQUENCE [LARGE SCALE GENOMIC DNA]</scope>
    <source>
        <strain evidence="4">LS1_29</strain>
    </source>
</reference>
<dbReference type="SUPFAM" id="SSF48452">
    <property type="entry name" value="TPR-like"/>
    <property type="match status" value="2"/>
</dbReference>
<dbReference type="PANTHER" id="PTHR10098:SF108">
    <property type="entry name" value="TETRATRICOPEPTIDE REPEAT PROTEIN 28"/>
    <property type="match status" value="1"/>
</dbReference>
<dbReference type="EMBL" id="JAVLVT010000005">
    <property type="protein sequence ID" value="MDS1271307.1"/>
    <property type="molecule type" value="Genomic_DNA"/>
</dbReference>
<evidence type="ECO:0000313" key="3">
    <source>
        <dbReference type="EMBL" id="MDS1271307.1"/>
    </source>
</evidence>
<evidence type="ECO:0000313" key="4">
    <source>
        <dbReference type="Proteomes" id="UP001250214"/>
    </source>
</evidence>
<gene>
    <name evidence="3" type="ORF">RIF23_13475</name>
</gene>
<dbReference type="PANTHER" id="PTHR10098">
    <property type="entry name" value="RAPSYN-RELATED"/>
    <property type="match status" value="1"/>
</dbReference>
<keyword evidence="4" id="KW-1185">Reference proteome</keyword>
<keyword evidence="1" id="KW-0175">Coiled coil</keyword>
<dbReference type="SMART" id="SM00028">
    <property type="entry name" value="TPR"/>
    <property type="match status" value="7"/>
</dbReference>
<dbReference type="Pfam" id="PF13424">
    <property type="entry name" value="TPR_12"/>
    <property type="match status" value="1"/>
</dbReference>
<accession>A0ABU2H8J2</accession>
<dbReference type="Proteomes" id="UP001250214">
    <property type="component" value="Unassembled WGS sequence"/>
</dbReference>
<feature type="region of interest" description="Disordered" evidence="2">
    <location>
        <begin position="413"/>
        <end position="438"/>
    </location>
</feature>
<organism evidence="3 4">
    <name type="scientific">Lipingzhangella rawalii</name>
    <dbReference type="NCBI Taxonomy" id="2055835"/>
    <lineage>
        <taxon>Bacteria</taxon>
        <taxon>Bacillati</taxon>
        <taxon>Actinomycetota</taxon>
        <taxon>Actinomycetes</taxon>
        <taxon>Streptosporangiales</taxon>
        <taxon>Nocardiopsidaceae</taxon>
        <taxon>Lipingzhangella</taxon>
    </lineage>
</organism>
<evidence type="ECO:0000256" key="2">
    <source>
        <dbReference type="SAM" id="MobiDB-lite"/>
    </source>
</evidence>
<comment type="caution">
    <text evidence="3">The sequence shown here is derived from an EMBL/GenBank/DDBJ whole genome shotgun (WGS) entry which is preliminary data.</text>
</comment>
<dbReference type="Gene3D" id="3.40.50.300">
    <property type="entry name" value="P-loop containing nucleotide triphosphate hydrolases"/>
    <property type="match status" value="1"/>
</dbReference>
<dbReference type="InterPro" id="IPR011990">
    <property type="entry name" value="TPR-like_helical_dom_sf"/>
</dbReference>
<name>A0ABU2H8J2_9ACTN</name>
<dbReference type="Gene3D" id="1.25.40.10">
    <property type="entry name" value="Tetratricopeptide repeat domain"/>
    <property type="match status" value="2"/>
</dbReference>
<dbReference type="RefSeq" id="WP_310912833.1">
    <property type="nucleotide sequence ID" value="NZ_JAVLVT010000005.1"/>
</dbReference>
<dbReference type="InterPro" id="IPR027417">
    <property type="entry name" value="P-loop_NTPase"/>
</dbReference>
<evidence type="ECO:0000256" key="1">
    <source>
        <dbReference type="SAM" id="Coils"/>
    </source>
</evidence>
<feature type="coiled-coil region" evidence="1">
    <location>
        <begin position="555"/>
        <end position="589"/>
    </location>
</feature>
<dbReference type="SUPFAM" id="SSF52540">
    <property type="entry name" value="P-loop containing nucleoside triphosphate hydrolases"/>
    <property type="match status" value="1"/>
</dbReference>
<protein>
    <submittedName>
        <fullName evidence="3">Tetratricopeptide repeat protein</fullName>
    </submittedName>
</protein>